<dbReference type="KEGG" id="aol:S58_03270"/>
<dbReference type="Gene3D" id="3.30.530.20">
    <property type="match status" value="1"/>
</dbReference>
<proteinExistence type="predicted"/>
<dbReference type="InterPro" id="IPR019587">
    <property type="entry name" value="Polyketide_cyclase/dehydratase"/>
</dbReference>
<evidence type="ECO:0008006" key="3">
    <source>
        <dbReference type="Google" id="ProtNLM"/>
    </source>
</evidence>
<gene>
    <name evidence="1" type="ORF">S58_03270</name>
</gene>
<dbReference type="SUPFAM" id="SSF55961">
    <property type="entry name" value="Bet v1-like"/>
    <property type="match status" value="1"/>
</dbReference>
<dbReference type="OrthoDB" id="1364128at2"/>
<dbReference type="PATRIC" id="fig|1245469.3.peg.329"/>
<name>M4Z0C9_9BRAD</name>
<dbReference type="AlphaFoldDB" id="M4Z0C9"/>
<evidence type="ECO:0000313" key="2">
    <source>
        <dbReference type="Proteomes" id="UP000011841"/>
    </source>
</evidence>
<dbReference type="Pfam" id="PF10604">
    <property type="entry name" value="Polyketide_cyc2"/>
    <property type="match status" value="1"/>
</dbReference>
<dbReference type="RefSeq" id="WP_015663482.1">
    <property type="nucleotide sequence ID" value="NC_020453.1"/>
</dbReference>
<reference evidence="1 2" key="1">
    <citation type="journal article" date="2013" name="Appl. Environ. Microbiol.">
        <title>Genome analysis suggests that the soil oligotrophic bacterium Agromonas oligotrophica (Bradyrhizobium oligotrophicum) is a nitrogen-fixing symbiont of Aeschynomene indica.</title>
        <authorList>
            <person name="Okubo T."/>
            <person name="Fukushima S."/>
            <person name="Itakura M."/>
            <person name="Oshima K."/>
            <person name="Longtonglang A."/>
            <person name="Teaumroong N."/>
            <person name="Mitsui H."/>
            <person name="Hattori M."/>
            <person name="Hattori R."/>
            <person name="Hattori T."/>
            <person name="Minamisawa K."/>
        </authorList>
    </citation>
    <scope>NUCLEOTIDE SEQUENCE [LARGE SCALE GENOMIC DNA]</scope>
    <source>
        <strain evidence="1 2">S58</strain>
    </source>
</reference>
<dbReference type="InterPro" id="IPR023393">
    <property type="entry name" value="START-like_dom_sf"/>
</dbReference>
<dbReference type="eggNOG" id="COG2867">
    <property type="taxonomic scope" value="Bacteria"/>
</dbReference>
<dbReference type="GeneID" id="301814340"/>
<keyword evidence="2" id="KW-1185">Reference proteome</keyword>
<dbReference type="EMBL" id="AP012603">
    <property type="protein sequence ID" value="BAM86344.1"/>
    <property type="molecule type" value="Genomic_DNA"/>
</dbReference>
<sequence length="155" mass="17691">MPKAYYSTVFTQSAAEIWQNIRDFNSYPIWIDGAGFSEIEDGRSGDAVGAVRHARYQDRHIRQRLLALSDVERFQTYEFCGPASLPVHDFQATLRVTPIVDGDRTFVEWWANFDCEPGARDELVATLRGWFGGWLESLRRTVALHHAEAAQEVRG</sequence>
<dbReference type="Proteomes" id="UP000011841">
    <property type="component" value="Chromosome"/>
</dbReference>
<evidence type="ECO:0000313" key="1">
    <source>
        <dbReference type="EMBL" id="BAM86344.1"/>
    </source>
</evidence>
<accession>M4Z0C9</accession>
<dbReference type="STRING" id="1245469.S58_03270"/>
<dbReference type="PANTHER" id="PTHR39332:SF7">
    <property type="entry name" value="SRPBCC FAMILY PROTEIN"/>
    <property type="match status" value="1"/>
</dbReference>
<dbReference type="PANTHER" id="PTHR39332">
    <property type="entry name" value="BLL4707 PROTEIN"/>
    <property type="match status" value="1"/>
</dbReference>
<protein>
    <recommendedName>
        <fullName evidence="3">Polyketide cyclase/dehydrase</fullName>
    </recommendedName>
</protein>
<dbReference type="HOGENOM" id="CLU_106645_1_0_5"/>
<organism evidence="1 2">
    <name type="scientific">Bradyrhizobium oligotrophicum S58</name>
    <dbReference type="NCBI Taxonomy" id="1245469"/>
    <lineage>
        <taxon>Bacteria</taxon>
        <taxon>Pseudomonadati</taxon>
        <taxon>Pseudomonadota</taxon>
        <taxon>Alphaproteobacteria</taxon>
        <taxon>Hyphomicrobiales</taxon>
        <taxon>Nitrobacteraceae</taxon>
        <taxon>Bradyrhizobium</taxon>
    </lineage>
</organism>
<dbReference type="CDD" id="cd07821">
    <property type="entry name" value="PYR_PYL_RCAR_like"/>
    <property type="match status" value="1"/>
</dbReference>